<gene>
    <name evidence="8" type="ORF">ACFS7Y_07600</name>
</gene>
<feature type="domain" description="Multidrug resistance protein MdtA-like alpha-helical hairpin" evidence="4">
    <location>
        <begin position="120"/>
        <end position="190"/>
    </location>
</feature>
<dbReference type="EMBL" id="JBHUPB010000005">
    <property type="protein sequence ID" value="MFD2967246.1"/>
    <property type="molecule type" value="Genomic_DNA"/>
</dbReference>
<dbReference type="Proteomes" id="UP001597525">
    <property type="component" value="Unassembled WGS sequence"/>
</dbReference>
<keyword evidence="9" id="KW-1185">Reference proteome</keyword>
<comment type="caution">
    <text evidence="8">The sequence shown here is derived from an EMBL/GenBank/DDBJ whole genome shotgun (WGS) entry which is preliminary data.</text>
</comment>
<name>A0ABW6BGB3_9SPHI</name>
<dbReference type="Gene3D" id="1.10.287.470">
    <property type="entry name" value="Helix hairpin bin"/>
    <property type="match status" value="1"/>
</dbReference>
<dbReference type="InterPro" id="IPR058626">
    <property type="entry name" value="MdtA-like_b-barrel"/>
</dbReference>
<evidence type="ECO:0000256" key="1">
    <source>
        <dbReference type="ARBA" id="ARBA00004196"/>
    </source>
</evidence>
<dbReference type="Gene3D" id="2.40.30.170">
    <property type="match status" value="1"/>
</dbReference>
<dbReference type="Pfam" id="PF25944">
    <property type="entry name" value="Beta-barrel_RND"/>
    <property type="match status" value="1"/>
</dbReference>
<evidence type="ECO:0000256" key="2">
    <source>
        <dbReference type="ARBA" id="ARBA00009477"/>
    </source>
</evidence>
<dbReference type="SUPFAM" id="SSF111369">
    <property type="entry name" value="HlyD-like secretion proteins"/>
    <property type="match status" value="1"/>
</dbReference>
<comment type="subcellular location">
    <subcellularLocation>
        <location evidence="1">Cell envelope</location>
    </subcellularLocation>
</comment>
<reference evidence="9" key="1">
    <citation type="journal article" date="2019" name="Int. J. Syst. Evol. Microbiol.">
        <title>The Global Catalogue of Microorganisms (GCM) 10K type strain sequencing project: providing services to taxonomists for standard genome sequencing and annotation.</title>
        <authorList>
            <consortium name="The Broad Institute Genomics Platform"/>
            <consortium name="The Broad Institute Genome Sequencing Center for Infectious Disease"/>
            <person name="Wu L."/>
            <person name="Ma J."/>
        </authorList>
    </citation>
    <scope>NUCLEOTIDE SEQUENCE [LARGE SCALE GENOMIC DNA]</scope>
    <source>
        <strain evidence="9">KCTC 22814</strain>
    </source>
</reference>
<dbReference type="InterPro" id="IPR058627">
    <property type="entry name" value="MdtA-like_C"/>
</dbReference>
<keyword evidence="3" id="KW-0175">Coiled coil</keyword>
<dbReference type="Pfam" id="PF25917">
    <property type="entry name" value="BSH_RND"/>
    <property type="match status" value="1"/>
</dbReference>
<comment type="similarity">
    <text evidence="2">Belongs to the membrane fusion protein (MFP) (TC 8.A.1) family.</text>
</comment>
<dbReference type="InterPro" id="IPR006143">
    <property type="entry name" value="RND_pump_MFP"/>
</dbReference>
<dbReference type="InterPro" id="IPR058624">
    <property type="entry name" value="MdtA-like_HH"/>
</dbReference>
<proteinExistence type="inferred from homology"/>
<dbReference type="Gene3D" id="2.40.50.100">
    <property type="match status" value="1"/>
</dbReference>
<protein>
    <submittedName>
        <fullName evidence="8">Efflux RND transporter periplasmic adaptor subunit</fullName>
    </submittedName>
</protein>
<sequence length="399" mass="43772">MKMHPTSKFVNGLWLKFNTVKLFTPVKSIVYLLPFLLYSCSSGNSQTPAAAVAVAVPVITIADRGQMLETEYPAAIEGTANIEIRPQVDGILEQIFVDEGAKVAKGQLLFKIDGRPYREQLNQAKSNLLAAEAALENAELEVEKKTRLVNNKVLTDFQLKSALSARNIAKSNVEIAKSAVETAKINLDYTQVRAASQGYIGRLQRKQGSLVGPADQLPLTTLSDVHDLHVYFSLSEKDFVKFTNESKGDNIEQKIAQLPPISLILADERLYEHEGKIDMVDGQFDKNTGAISIRATFPNPQGILRNGNTGRIRLAKTYQEAILVPQAATVEIQDKVFVFAVDKDNTVSQQSLDIVGKNGENYLVTGSLAPGSRIVSRGMELLKDGQQISPQDSKSKNTK</sequence>
<feature type="domain" description="Multidrug resistance protein MdtA-like C-terminal permuted SH3" evidence="7">
    <location>
        <begin position="321"/>
        <end position="378"/>
    </location>
</feature>
<dbReference type="RefSeq" id="WP_320185065.1">
    <property type="nucleotide sequence ID" value="NZ_CP138332.1"/>
</dbReference>
<dbReference type="PANTHER" id="PTHR30158">
    <property type="entry name" value="ACRA/E-RELATED COMPONENT OF DRUG EFFLUX TRANSPORTER"/>
    <property type="match status" value="1"/>
</dbReference>
<evidence type="ECO:0000259" key="6">
    <source>
        <dbReference type="Pfam" id="PF25944"/>
    </source>
</evidence>
<dbReference type="Gene3D" id="2.40.420.20">
    <property type="match status" value="1"/>
</dbReference>
<dbReference type="Pfam" id="PF25967">
    <property type="entry name" value="RND-MFP_C"/>
    <property type="match status" value="1"/>
</dbReference>
<evidence type="ECO:0000313" key="8">
    <source>
        <dbReference type="EMBL" id="MFD2967246.1"/>
    </source>
</evidence>
<evidence type="ECO:0000256" key="3">
    <source>
        <dbReference type="SAM" id="Coils"/>
    </source>
</evidence>
<dbReference type="PANTHER" id="PTHR30158:SF23">
    <property type="entry name" value="MULTIDRUG RESISTANCE PROTEIN MEXA"/>
    <property type="match status" value="1"/>
</dbReference>
<dbReference type="InterPro" id="IPR058625">
    <property type="entry name" value="MdtA-like_BSH"/>
</dbReference>
<feature type="coiled-coil region" evidence="3">
    <location>
        <begin position="118"/>
        <end position="148"/>
    </location>
</feature>
<feature type="domain" description="Multidrug resistance protein MdtA-like beta-barrel" evidence="6">
    <location>
        <begin position="229"/>
        <end position="315"/>
    </location>
</feature>
<feature type="domain" description="Multidrug resistance protein MdtA-like barrel-sandwich hybrid" evidence="5">
    <location>
        <begin position="82"/>
        <end position="221"/>
    </location>
</feature>
<organism evidence="8 9">
    <name type="scientific">Sphingobacterium bambusae</name>
    <dbReference type="NCBI Taxonomy" id="662858"/>
    <lineage>
        <taxon>Bacteria</taxon>
        <taxon>Pseudomonadati</taxon>
        <taxon>Bacteroidota</taxon>
        <taxon>Sphingobacteriia</taxon>
        <taxon>Sphingobacteriales</taxon>
        <taxon>Sphingobacteriaceae</taxon>
        <taxon>Sphingobacterium</taxon>
    </lineage>
</organism>
<dbReference type="Pfam" id="PF25876">
    <property type="entry name" value="HH_MFP_RND"/>
    <property type="match status" value="1"/>
</dbReference>
<evidence type="ECO:0000259" key="7">
    <source>
        <dbReference type="Pfam" id="PF25967"/>
    </source>
</evidence>
<accession>A0ABW6BGB3</accession>
<evidence type="ECO:0000259" key="5">
    <source>
        <dbReference type="Pfam" id="PF25917"/>
    </source>
</evidence>
<evidence type="ECO:0000313" key="9">
    <source>
        <dbReference type="Proteomes" id="UP001597525"/>
    </source>
</evidence>
<evidence type="ECO:0000259" key="4">
    <source>
        <dbReference type="Pfam" id="PF25876"/>
    </source>
</evidence>
<dbReference type="NCBIfam" id="TIGR01730">
    <property type="entry name" value="RND_mfp"/>
    <property type="match status" value="1"/>
</dbReference>